<sequence>MPVSVNFKHKISRQRPYGKVQACLRASDGDLGAVIDQLESDRGRIINSAAVRRLQQKTQVFPLERNAAVRSRLTHSLEVQQTGRFIVRTLYKQLGERSADYGLDGLEGALESLVEMTCLMHDIGNPPFGHFGEYAIGEWFGRNLDALFAAAVPPGQGVSELRTRMLDDLKQFEGNAQAIRLVVSLQRLNLTYTQTAGLLKYVRPAYQARAAKGTPGAYLQKKPGFYLSEESFVCALQGALDMRPGTRHPLAYVMEAADDIAYCLADIEDSVEKGIFSIEQLAQLLLEKFALHGAVDAPVPGPERSFRSMLNYALERAHKEPINKAGEFFIWLRVNMVHPLVQHAARQFIDNIEAVYHGTLDRALLEDNSLPNAIVQTFKDVAMDRVFCHREVETLQLQGYRILQGLLEFYAPLLRVPATVFEALTLGTCRSEPHLQMLARRLPNQLLKAYHEALEDHASAQANDPLWEFYYRNRMLQDYISGLTDQLAQDEFRTLSAL</sequence>
<dbReference type="PROSITE" id="PS51831">
    <property type="entry name" value="HD"/>
    <property type="match status" value="1"/>
</dbReference>
<dbReference type="Gene3D" id="1.10.3210.10">
    <property type="entry name" value="Hypothetical protein af1432"/>
    <property type="match status" value="2"/>
</dbReference>
<dbReference type="CDD" id="cd00077">
    <property type="entry name" value="HDc"/>
    <property type="match status" value="1"/>
</dbReference>
<dbReference type="OrthoDB" id="9803619at2"/>
<proteinExistence type="inferred from homology"/>
<dbReference type="GO" id="GO:0000287">
    <property type="term" value="F:magnesium ion binding"/>
    <property type="evidence" value="ECO:0007669"/>
    <property type="project" value="UniProtKB-UniRule"/>
</dbReference>
<dbReference type="InterPro" id="IPR020779">
    <property type="entry name" value="dNTPase_1"/>
</dbReference>
<dbReference type="HOGENOM" id="CLU_028163_2_1_6"/>
<dbReference type="NCBIfam" id="TIGR01353">
    <property type="entry name" value="dGTP_triPase"/>
    <property type="match status" value="1"/>
</dbReference>
<dbReference type="GO" id="GO:0008832">
    <property type="term" value="F:dGTPase activity"/>
    <property type="evidence" value="ECO:0007669"/>
    <property type="project" value="UniProtKB-UniRule"/>
</dbReference>
<comment type="function">
    <text evidence="3">dGTPase preferentially hydrolyzes dGTP over the other canonical NTPs.</text>
</comment>
<comment type="caution">
    <text evidence="3">As this bacterium is not an Enterobacterale, this protein may not have a true dGTPase activity.</text>
</comment>
<accession>A0A061JSS4</accession>
<dbReference type="InterPro" id="IPR003607">
    <property type="entry name" value="HD/PDEase_dom"/>
</dbReference>
<dbReference type="HAMAP" id="MF_00030">
    <property type="entry name" value="dGTPase_type1"/>
    <property type="match status" value="1"/>
</dbReference>
<evidence type="ECO:0000259" key="4">
    <source>
        <dbReference type="PROSITE" id="PS51831"/>
    </source>
</evidence>
<dbReference type="Gene3D" id="1.10.3410.10">
    <property type="entry name" value="putative deoxyguanosinetriphosphate triphosphohydrolase like domain"/>
    <property type="match status" value="1"/>
</dbReference>
<dbReference type="AlphaFoldDB" id="A0A061JSS4"/>
<dbReference type="NCBIfam" id="NF003429">
    <property type="entry name" value="PRK04926.1"/>
    <property type="match status" value="1"/>
</dbReference>
<dbReference type="Proteomes" id="UP000026923">
    <property type="component" value="Unassembled WGS sequence"/>
</dbReference>
<keyword evidence="2 3" id="KW-0460">Magnesium</keyword>
<dbReference type="Pfam" id="PF01966">
    <property type="entry name" value="HD"/>
    <property type="match status" value="1"/>
</dbReference>
<dbReference type="RefSeq" id="WP_003292220.1">
    <property type="nucleotide sequence ID" value="NZ_KK020678.1"/>
</dbReference>
<dbReference type="InterPro" id="IPR006674">
    <property type="entry name" value="HD_domain"/>
</dbReference>
<comment type="similarity">
    <text evidence="3">Belongs to the dGTPase family. Type 1 subfamily.</text>
</comment>
<dbReference type="EC" id="3.1.5.1" evidence="3"/>
<organism evidence="5 6">
    <name type="scientific">Stutzerimonas stutzeri KOS6</name>
    <dbReference type="NCBI Taxonomy" id="1218352"/>
    <lineage>
        <taxon>Bacteria</taxon>
        <taxon>Pseudomonadati</taxon>
        <taxon>Pseudomonadota</taxon>
        <taxon>Gammaproteobacteria</taxon>
        <taxon>Pseudomonadales</taxon>
        <taxon>Pseudomonadaceae</taxon>
        <taxon>Stutzerimonas</taxon>
    </lineage>
</organism>
<comment type="catalytic activity">
    <reaction evidence="3">
        <text>dGTP + H2O = 2'-deoxyguanosine + triphosphate + H(+)</text>
        <dbReference type="Rhea" id="RHEA:15193"/>
        <dbReference type="ChEBI" id="CHEBI:15377"/>
        <dbReference type="ChEBI" id="CHEBI:15378"/>
        <dbReference type="ChEBI" id="CHEBI:17172"/>
        <dbReference type="ChEBI" id="CHEBI:18036"/>
        <dbReference type="ChEBI" id="CHEBI:61429"/>
        <dbReference type="EC" id="3.1.5.1"/>
    </reaction>
</comment>
<evidence type="ECO:0000313" key="5">
    <source>
        <dbReference type="EMBL" id="EWC41360.1"/>
    </source>
</evidence>
<dbReference type="SUPFAM" id="SSF109604">
    <property type="entry name" value="HD-domain/PDEase-like"/>
    <property type="match status" value="1"/>
</dbReference>
<name>A0A061JSS4_STUST</name>
<comment type="caution">
    <text evidence="5">The sequence shown here is derived from an EMBL/GenBank/DDBJ whole genome shotgun (WGS) entry which is preliminary data.</text>
</comment>
<reference evidence="5 6" key="1">
    <citation type="journal article" date="2013" name="Genome Announc.">
        <title>Draft Genome of the Nitrogen-Fixing Bacterium Pseudomonas stutzeri Strain KOS6 Isolated from Industrial Hydrocarbon Sludge.</title>
        <authorList>
            <person name="Grigoryeva T.V."/>
            <person name="Laikov A.V."/>
            <person name="Naumova R.P."/>
            <person name="Manolov A.I."/>
            <person name="Larin A.K."/>
            <person name="Karpova I.Y."/>
            <person name="Semashko T.A."/>
            <person name="Alexeev D.G."/>
            <person name="Kostryukova E.S."/>
            <person name="Muller R."/>
            <person name="Govorun V.M."/>
        </authorList>
    </citation>
    <scope>NUCLEOTIDE SEQUENCE [LARGE SCALE GENOMIC DNA]</scope>
    <source>
        <strain evidence="5 6">KOS6</strain>
    </source>
</reference>
<dbReference type="InterPro" id="IPR006261">
    <property type="entry name" value="dGTPase"/>
</dbReference>
<evidence type="ECO:0000313" key="6">
    <source>
        <dbReference type="Proteomes" id="UP000026923"/>
    </source>
</evidence>
<evidence type="ECO:0000256" key="2">
    <source>
        <dbReference type="ARBA" id="ARBA00022842"/>
    </source>
</evidence>
<gene>
    <name evidence="3" type="primary">dgt</name>
    <name evidence="5" type="ORF">B597_010535</name>
</gene>
<evidence type="ECO:0000256" key="3">
    <source>
        <dbReference type="HAMAP-Rule" id="MF_00030"/>
    </source>
</evidence>
<keyword evidence="1 3" id="KW-0378">Hydrolase</keyword>
<dbReference type="InterPro" id="IPR050135">
    <property type="entry name" value="dGTPase-like"/>
</dbReference>
<protein>
    <recommendedName>
        <fullName evidence="3">Probable deoxyguanosinetriphosphate triphosphohydrolase</fullName>
        <shortName evidence="3">dGTP triphosphohydrolase</shortName>
        <shortName evidence="3">dGTPase</shortName>
        <ecNumber evidence="3">3.1.5.1</ecNumber>
    </recommendedName>
</protein>
<comment type="cofactor">
    <cofactor evidence="3">
        <name>Mg(2+)</name>
        <dbReference type="ChEBI" id="CHEBI:18420"/>
    </cofactor>
</comment>
<dbReference type="SMART" id="SM00471">
    <property type="entry name" value="HDc"/>
    <property type="match status" value="1"/>
</dbReference>
<dbReference type="GO" id="GO:0006203">
    <property type="term" value="P:dGTP catabolic process"/>
    <property type="evidence" value="ECO:0007669"/>
    <property type="project" value="InterPro"/>
</dbReference>
<dbReference type="PANTHER" id="PTHR11373">
    <property type="entry name" value="DEOXYNUCLEOSIDE TRIPHOSPHATE TRIPHOSPHOHYDROLASE"/>
    <property type="match status" value="1"/>
</dbReference>
<dbReference type="PANTHER" id="PTHR11373:SF32">
    <property type="entry name" value="DEOXYGUANOSINETRIPHOSPHATE TRIPHOSPHOHYDROLASE"/>
    <property type="match status" value="1"/>
</dbReference>
<dbReference type="eggNOG" id="COG0232">
    <property type="taxonomic scope" value="Bacteria"/>
</dbReference>
<dbReference type="EMBL" id="AMCZ02000011">
    <property type="protein sequence ID" value="EWC41360.1"/>
    <property type="molecule type" value="Genomic_DNA"/>
</dbReference>
<dbReference type="InterPro" id="IPR023293">
    <property type="entry name" value="dGTP_triP_hydro_central_sf"/>
</dbReference>
<feature type="domain" description="HD" evidence="4">
    <location>
        <begin position="72"/>
        <end position="263"/>
    </location>
</feature>
<evidence type="ECO:0000256" key="1">
    <source>
        <dbReference type="ARBA" id="ARBA00022801"/>
    </source>
</evidence>